<dbReference type="GO" id="GO:0006747">
    <property type="term" value="P:FAD biosynthetic process"/>
    <property type="evidence" value="ECO:0007669"/>
    <property type="project" value="UniProtKB-UniRule"/>
</dbReference>
<evidence type="ECO:0000313" key="17">
    <source>
        <dbReference type="Proteomes" id="UP000178082"/>
    </source>
</evidence>
<dbReference type="EC" id="2.7.7.2" evidence="14"/>
<name>A0A1F7SNE0_9BACT</name>
<dbReference type="InterPro" id="IPR023468">
    <property type="entry name" value="Riboflavin_kinase"/>
</dbReference>
<keyword evidence="4 14" id="KW-0288">FMN</keyword>
<evidence type="ECO:0000256" key="2">
    <source>
        <dbReference type="ARBA" id="ARBA00005201"/>
    </source>
</evidence>
<comment type="caution">
    <text evidence="16">The sequence shown here is derived from an EMBL/GenBank/DDBJ whole genome shotgun (WGS) entry which is preliminary data.</text>
</comment>
<evidence type="ECO:0000256" key="10">
    <source>
        <dbReference type="ARBA" id="ARBA00022840"/>
    </source>
</evidence>
<keyword evidence="7 14" id="KW-0547">Nucleotide-binding</keyword>
<evidence type="ECO:0000256" key="13">
    <source>
        <dbReference type="ARBA" id="ARBA00049494"/>
    </source>
</evidence>
<accession>A0A1F7SNE0</accession>
<dbReference type="PIRSF" id="PIRSF004491">
    <property type="entry name" value="FAD_Synth"/>
    <property type="match status" value="1"/>
</dbReference>
<comment type="catalytic activity">
    <reaction evidence="12 14">
        <text>riboflavin + ATP = FMN + ADP + H(+)</text>
        <dbReference type="Rhea" id="RHEA:14357"/>
        <dbReference type="ChEBI" id="CHEBI:15378"/>
        <dbReference type="ChEBI" id="CHEBI:30616"/>
        <dbReference type="ChEBI" id="CHEBI:57986"/>
        <dbReference type="ChEBI" id="CHEBI:58210"/>
        <dbReference type="ChEBI" id="CHEBI:456216"/>
        <dbReference type="EC" id="2.7.1.26"/>
    </reaction>
</comment>
<proteinExistence type="inferred from homology"/>
<dbReference type="STRING" id="1817883.A3G31_04685"/>
<keyword evidence="9 14" id="KW-0274">FAD</keyword>
<dbReference type="Gene3D" id="3.40.50.620">
    <property type="entry name" value="HUPs"/>
    <property type="match status" value="1"/>
</dbReference>
<dbReference type="NCBIfam" id="TIGR00083">
    <property type="entry name" value="ribF"/>
    <property type="match status" value="1"/>
</dbReference>
<keyword evidence="8 14" id="KW-0418">Kinase</keyword>
<dbReference type="SMART" id="SM00904">
    <property type="entry name" value="Flavokinase"/>
    <property type="match status" value="1"/>
</dbReference>
<dbReference type="EC" id="2.7.1.26" evidence="14"/>
<evidence type="ECO:0000256" key="6">
    <source>
        <dbReference type="ARBA" id="ARBA00022695"/>
    </source>
</evidence>
<comment type="similarity">
    <text evidence="14">Belongs to the ribF family.</text>
</comment>
<dbReference type="InterPro" id="IPR023465">
    <property type="entry name" value="Riboflavin_kinase_dom_sf"/>
</dbReference>
<evidence type="ECO:0000256" key="14">
    <source>
        <dbReference type="PIRNR" id="PIRNR004491"/>
    </source>
</evidence>
<dbReference type="InterPro" id="IPR002606">
    <property type="entry name" value="Riboflavin_kinase_bac"/>
</dbReference>
<evidence type="ECO:0000256" key="9">
    <source>
        <dbReference type="ARBA" id="ARBA00022827"/>
    </source>
</evidence>
<dbReference type="UniPathway" id="UPA00277">
    <property type="reaction ID" value="UER00407"/>
</dbReference>
<evidence type="ECO:0000256" key="5">
    <source>
        <dbReference type="ARBA" id="ARBA00022679"/>
    </source>
</evidence>
<keyword evidence="3 14" id="KW-0285">Flavoprotein</keyword>
<dbReference type="GO" id="GO:0008531">
    <property type="term" value="F:riboflavin kinase activity"/>
    <property type="evidence" value="ECO:0007669"/>
    <property type="project" value="UniProtKB-UniRule"/>
</dbReference>
<protein>
    <recommendedName>
        <fullName evidence="14">Riboflavin biosynthesis protein</fullName>
    </recommendedName>
    <domain>
        <recommendedName>
            <fullName evidence="14">Riboflavin kinase</fullName>
            <ecNumber evidence="14">2.7.1.26</ecNumber>
        </recommendedName>
        <alternativeName>
            <fullName evidence="14">Flavokinase</fullName>
        </alternativeName>
    </domain>
    <domain>
        <recommendedName>
            <fullName evidence="14">FMN adenylyltransferase</fullName>
            <ecNumber evidence="14">2.7.7.2</ecNumber>
        </recommendedName>
        <alternativeName>
            <fullName evidence="14">FAD pyrophosphorylase</fullName>
        </alternativeName>
        <alternativeName>
            <fullName evidence="14">FAD synthase</fullName>
        </alternativeName>
    </domain>
</protein>
<dbReference type="GO" id="GO:0009398">
    <property type="term" value="P:FMN biosynthetic process"/>
    <property type="evidence" value="ECO:0007669"/>
    <property type="project" value="UniProtKB-UniRule"/>
</dbReference>
<comment type="pathway">
    <text evidence="1 14">Cofactor biosynthesis; FAD biosynthesis; FAD from FMN: step 1/1.</text>
</comment>
<evidence type="ECO:0000256" key="4">
    <source>
        <dbReference type="ARBA" id="ARBA00022643"/>
    </source>
</evidence>
<keyword evidence="10 14" id="KW-0067">ATP-binding</keyword>
<dbReference type="Gene3D" id="2.40.30.30">
    <property type="entry name" value="Riboflavin kinase-like"/>
    <property type="match status" value="1"/>
</dbReference>
<dbReference type="InterPro" id="IPR014729">
    <property type="entry name" value="Rossmann-like_a/b/a_fold"/>
</dbReference>
<dbReference type="Pfam" id="PF06574">
    <property type="entry name" value="FAD_syn"/>
    <property type="match status" value="1"/>
</dbReference>
<evidence type="ECO:0000256" key="1">
    <source>
        <dbReference type="ARBA" id="ARBA00004726"/>
    </source>
</evidence>
<dbReference type="GO" id="GO:0003919">
    <property type="term" value="F:FMN adenylyltransferase activity"/>
    <property type="evidence" value="ECO:0007669"/>
    <property type="project" value="UniProtKB-UniRule"/>
</dbReference>
<dbReference type="SUPFAM" id="SSF52374">
    <property type="entry name" value="Nucleotidylyl transferase"/>
    <property type="match status" value="1"/>
</dbReference>
<evidence type="ECO:0000256" key="3">
    <source>
        <dbReference type="ARBA" id="ARBA00022630"/>
    </source>
</evidence>
<organism evidence="16 17">
    <name type="scientific">Candidatus Schekmanbacteria bacterium RIFCSPLOWO2_12_FULL_38_15</name>
    <dbReference type="NCBI Taxonomy" id="1817883"/>
    <lineage>
        <taxon>Bacteria</taxon>
        <taxon>Candidatus Schekmaniibacteriota</taxon>
    </lineage>
</organism>
<dbReference type="Pfam" id="PF01687">
    <property type="entry name" value="Flavokinase"/>
    <property type="match status" value="1"/>
</dbReference>
<comment type="pathway">
    <text evidence="2 14">Cofactor biosynthesis; FMN biosynthesis; FMN from riboflavin (ATP route): step 1/1.</text>
</comment>
<keyword evidence="6 14" id="KW-0548">Nucleotidyltransferase</keyword>
<dbReference type="FunFam" id="2.40.30.30:FF:000003">
    <property type="entry name" value="Riboflavin biosynthesis protein"/>
    <property type="match status" value="1"/>
</dbReference>
<reference evidence="16 17" key="1">
    <citation type="journal article" date="2016" name="Nat. Commun.">
        <title>Thousands of microbial genomes shed light on interconnected biogeochemical processes in an aquifer system.</title>
        <authorList>
            <person name="Anantharaman K."/>
            <person name="Brown C.T."/>
            <person name="Hug L.A."/>
            <person name="Sharon I."/>
            <person name="Castelle C.J."/>
            <person name="Probst A.J."/>
            <person name="Thomas B.C."/>
            <person name="Singh A."/>
            <person name="Wilkins M.J."/>
            <person name="Karaoz U."/>
            <person name="Brodie E.L."/>
            <person name="Williams K.H."/>
            <person name="Hubbard S.S."/>
            <person name="Banfield J.F."/>
        </authorList>
    </citation>
    <scope>NUCLEOTIDE SEQUENCE [LARGE SCALE GENOMIC DNA]</scope>
</reference>
<dbReference type="NCBIfam" id="NF004162">
    <property type="entry name" value="PRK05627.1-5"/>
    <property type="match status" value="1"/>
</dbReference>
<dbReference type="InterPro" id="IPR015864">
    <property type="entry name" value="FAD_synthase"/>
</dbReference>
<evidence type="ECO:0000256" key="8">
    <source>
        <dbReference type="ARBA" id="ARBA00022777"/>
    </source>
</evidence>
<evidence type="ECO:0000259" key="15">
    <source>
        <dbReference type="SMART" id="SM00904"/>
    </source>
</evidence>
<dbReference type="Proteomes" id="UP000178082">
    <property type="component" value="Unassembled WGS sequence"/>
</dbReference>
<dbReference type="GO" id="GO:0009231">
    <property type="term" value="P:riboflavin biosynthetic process"/>
    <property type="evidence" value="ECO:0007669"/>
    <property type="project" value="InterPro"/>
</dbReference>
<keyword evidence="11" id="KW-0511">Multifunctional enzyme</keyword>
<dbReference type="CDD" id="cd02064">
    <property type="entry name" value="FAD_synthetase_N"/>
    <property type="match status" value="1"/>
</dbReference>
<evidence type="ECO:0000313" key="16">
    <source>
        <dbReference type="EMBL" id="OGL55305.1"/>
    </source>
</evidence>
<keyword evidence="5 14" id="KW-0808">Transferase</keyword>
<dbReference type="PANTHER" id="PTHR22749:SF6">
    <property type="entry name" value="RIBOFLAVIN KINASE"/>
    <property type="match status" value="1"/>
</dbReference>
<feature type="domain" description="Riboflavin kinase" evidence="15">
    <location>
        <begin position="183"/>
        <end position="307"/>
    </location>
</feature>
<dbReference type="UniPathway" id="UPA00276">
    <property type="reaction ID" value="UER00406"/>
</dbReference>
<sequence>MKIIRGFPEKEERLKTPIIALGNFDGVHLGHQEILKRVVEKARRKGGTGIVVTFEPHPLKILSPGKCPPLIISFREKAELLEQAGIDILACLHFDREFAGLNPSEFVDKIIVEGIGAKEVFVGYDFAFGKGREGDTNTLKKLGKKFGFDVNVVEPIRVANKTVSSTLIRNLIREGNVREASIYLGRYYSVRGRIIGGDKRGRKLGFPTANIHPHHELIPKEGVYIGEVHLHDNKNYKSLINIGTRPTFGEHELNIEAFIFDFDKDIYGEFLKVSFLERIRDEVRFETSELLISQMTEDLKKAKKFFGE</sequence>
<dbReference type="SUPFAM" id="SSF82114">
    <property type="entry name" value="Riboflavin kinase-like"/>
    <property type="match status" value="1"/>
</dbReference>
<evidence type="ECO:0000256" key="7">
    <source>
        <dbReference type="ARBA" id="ARBA00022741"/>
    </source>
</evidence>
<dbReference type="GO" id="GO:0005524">
    <property type="term" value="F:ATP binding"/>
    <property type="evidence" value="ECO:0007669"/>
    <property type="project" value="UniProtKB-UniRule"/>
</dbReference>
<dbReference type="NCBIfam" id="NF004160">
    <property type="entry name" value="PRK05627.1-3"/>
    <property type="match status" value="1"/>
</dbReference>
<evidence type="ECO:0000256" key="11">
    <source>
        <dbReference type="ARBA" id="ARBA00023268"/>
    </source>
</evidence>
<comment type="catalytic activity">
    <reaction evidence="13 14">
        <text>FMN + ATP + H(+) = FAD + diphosphate</text>
        <dbReference type="Rhea" id="RHEA:17237"/>
        <dbReference type="ChEBI" id="CHEBI:15378"/>
        <dbReference type="ChEBI" id="CHEBI:30616"/>
        <dbReference type="ChEBI" id="CHEBI:33019"/>
        <dbReference type="ChEBI" id="CHEBI:57692"/>
        <dbReference type="ChEBI" id="CHEBI:58210"/>
        <dbReference type="EC" id="2.7.7.2"/>
    </reaction>
</comment>
<dbReference type="PANTHER" id="PTHR22749">
    <property type="entry name" value="RIBOFLAVIN KINASE/FMN ADENYLYLTRANSFERASE"/>
    <property type="match status" value="1"/>
</dbReference>
<dbReference type="AlphaFoldDB" id="A0A1F7SNE0"/>
<evidence type="ECO:0000256" key="12">
    <source>
        <dbReference type="ARBA" id="ARBA00047880"/>
    </source>
</evidence>
<dbReference type="InterPro" id="IPR015865">
    <property type="entry name" value="Riboflavin_kinase_bac/euk"/>
</dbReference>
<dbReference type="FunFam" id="3.40.50.620:FF:000021">
    <property type="entry name" value="Riboflavin biosynthesis protein"/>
    <property type="match status" value="1"/>
</dbReference>
<gene>
    <name evidence="16" type="ORF">A3G31_04685</name>
</gene>
<dbReference type="EMBL" id="MGDI01000002">
    <property type="protein sequence ID" value="OGL55305.1"/>
    <property type="molecule type" value="Genomic_DNA"/>
</dbReference>